<dbReference type="AlphaFoldDB" id="A0A024GWD5"/>
<evidence type="ECO:0000313" key="5">
    <source>
        <dbReference type="EMBL" id="CCQ44215.1"/>
    </source>
</evidence>
<dbReference type="SUPFAM" id="SSF53822">
    <property type="entry name" value="Periplasmic binding protein-like I"/>
    <property type="match status" value="1"/>
</dbReference>
<dbReference type="InterPro" id="IPR028082">
    <property type="entry name" value="Peripla_BP_I"/>
</dbReference>
<evidence type="ECO:0000256" key="1">
    <source>
        <dbReference type="ARBA" id="ARBA00023015"/>
    </source>
</evidence>
<keyword evidence="6" id="KW-1185">Reference proteome</keyword>
<sequence length="265" mass="28878">MYGLEVMGQVHEHVARHGLRLSVWLADVDGNAPDALQALRERSVDGLIYTAAVDHMPELEADINAGAPIVLMGRTVRGVATDTVAGANAQGGRRVADYLIQHGRRDIAWVGGRAFSPGREIEQGFRNRLASLGAPIDESRVVYGDLFYASGEAAVEQLWNSKSKPDTIFCANDLVAYGVLDAARKSNIRVPEDLWVIGYNNIPISGWAAYDLTTVYQPIADMARVSVELLLQRIEGKQGPSPQRRRLEGKLIVRGSTAHAPHESS</sequence>
<comment type="caution">
    <text evidence="5">The sequence shown here is derived from an EMBL/GenBank/DDBJ whole genome shotgun (WGS) entry which is preliminary data.</text>
</comment>
<dbReference type="Pfam" id="PF13377">
    <property type="entry name" value="Peripla_BP_3"/>
    <property type="match status" value="1"/>
</dbReference>
<dbReference type="Proteomes" id="UP000035722">
    <property type="component" value="Unassembled WGS sequence"/>
</dbReference>
<dbReference type="STRING" id="861266.ARTSIC4J27_139"/>
<reference evidence="6" key="1">
    <citation type="journal article" date="2014" name="Genome Announc.">
        <title>Genome Sequence of Arthrobacter siccitolerans 4J27, a Xeroprotectant-Producing Desiccation-Tolerant Microorganism.</title>
        <authorList>
            <person name="Manzanera M."/>
            <person name="Santa-Cruz-Calvo L."/>
            <person name="Vilchez J.I."/>
            <person name="Garcia-Fontana C."/>
            <person name="Silva-Castro G.A."/>
            <person name="Calvo C."/>
            <person name="Gonzalez-Lopez J."/>
        </authorList>
    </citation>
    <scope>NUCLEOTIDE SEQUENCE [LARGE SCALE GENOMIC DNA]</scope>
    <source>
        <strain evidence="6">4J27</strain>
    </source>
</reference>
<dbReference type="InterPro" id="IPR046335">
    <property type="entry name" value="LacI/GalR-like_sensor"/>
</dbReference>
<dbReference type="Gene3D" id="3.40.50.2300">
    <property type="match status" value="2"/>
</dbReference>
<dbReference type="PANTHER" id="PTHR30146:SF109">
    <property type="entry name" value="HTH-TYPE TRANSCRIPTIONAL REGULATOR GALS"/>
    <property type="match status" value="1"/>
</dbReference>
<proteinExistence type="predicted"/>
<keyword evidence="1" id="KW-0805">Transcription regulation</keyword>
<organism evidence="5 6">
    <name type="scientific">Pseudarthrobacter siccitolerans</name>
    <dbReference type="NCBI Taxonomy" id="861266"/>
    <lineage>
        <taxon>Bacteria</taxon>
        <taxon>Bacillati</taxon>
        <taxon>Actinomycetota</taxon>
        <taxon>Actinomycetes</taxon>
        <taxon>Micrococcales</taxon>
        <taxon>Micrococcaceae</taxon>
        <taxon>Pseudarthrobacter</taxon>
    </lineage>
</organism>
<name>A0A024GWD5_9MICC</name>
<feature type="domain" description="Transcriptional regulator LacI/GalR-like sensor" evidence="4">
    <location>
        <begin position="96"/>
        <end position="257"/>
    </location>
</feature>
<gene>
    <name evidence="5" type="ORF">ARTSIC4J27_139</name>
</gene>
<dbReference type="GO" id="GO:0000976">
    <property type="term" value="F:transcription cis-regulatory region binding"/>
    <property type="evidence" value="ECO:0007669"/>
    <property type="project" value="TreeGrafter"/>
</dbReference>
<dbReference type="CDD" id="cd06278">
    <property type="entry name" value="PBP1_LacI-like"/>
    <property type="match status" value="1"/>
</dbReference>
<evidence type="ECO:0000256" key="2">
    <source>
        <dbReference type="ARBA" id="ARBA00023125"/>
    </source>
</evidence>
<dbReference type="GO" id="GO:0003700">
    <property type="term" value="F:DNA-binding transcription factor activity"/>
    <property type="evidence" value="ECO:0007669"/>
    <property type="project" value="TreeGrafter"/>
</dbReference>
<evidence type="ECO:0000313" key="6">
    <source>
        <dbReference type="Proteomes" id="UP000035722"/>
    </source>
</evidence>
<keyword evidence="2" id="KW-0238">DNA-binding</keyword>
<dbReference type="PANTHER" id="PTHR30146">
    <property type="entry name" value="LACI-RELATED TRANSCRIPTIONAL REPRESSOR"/>
    <property type="match status" value="1"/>
</dbReference>
<protein>
    <submittedName>
        <fullName evidence="5">Periplasmic binding s and sugar binding domain of the LacI family protein</fullName>
    </submittedName>
</protein>
<evidence type="ECO:0000256" key="3">
    <source>
        <dbReference type="ARBA" id="ARBA00023163"/>
    </source>
</evidence>
<dbReference type="EMBL" id="CAQI01000025">
    <property type="protein sequence ID" value="CCQ44215.1"/>
    <property type="molecule type" value="Genomic_DNA"/>
</dbReference>
<keyword evidence="3" id="KW-0804">Transcription</keyword>
<evidence type="ECO:0000259" key="4">
    <source>
        <dbReference type="Pfam" id="PF13377"/>
    </source>
</evidence>
<accession>A0A024GWD5</accession>